<dbReference type="RefSeq" id="WP_356709363.1">
    <property type="nucleotide sequence ID" value="NZ_JBEXIP010000006.1"/>
</dbReference>
<evidence type="ECO:0000313" key="2">
    <source>
        <dbReference type="Proteomes" id="UP001550044"/>
    </source>
</evidence>
<keyword evidence="2" id="KW-1185">Reference proteome</keyword>
<accession>A0ABV2U644</accession>
<dbReference type="EMBL" id="JBEXIP010000006">
    <property type="protein sequence ID" value="MET8433310.1"/>
    <property type="molecule type" value="Genomic_DNA"/>
</dbReference>
<comment type="caution">
    <text evidence="1">The sequence shown here is derived from an EMBL/GenBank/DDBJ whole genome shotgun (WGS) entry which is preliminary data.</text>
</comment>
<organism evidence="1 2">
    <name type="scientific">Streptomyces sp. 900116325</name>
    <dbReference type="NCBI Taxonomy" id="3154295"/>
    <lineage>
        <taxon>Bacteria</taxon>
        <taxon>Bacillati</taxon>
        <taxon>Actinomycetota</taxon>
        <taxon>Actinomycetes</taxon>
        <taxon>Kitasatosporales</taxon>
        <taxon>Streptomycetaceae</taxon>
        <taxon>Streptomyces</taxon>
    </lineage>
</organism>
<sequence>MTVIDRSLTRLLKQRRLFLTRERSDAAEIVYVCVDDGLPGGYPVGYVIPSRTGTWFAYARARPGRVFANDQVDAGLLSAEEAVRAVLDHARYGDVLFALEQRAGSGATYTAEVNRAHATWLAALAEPEGITHLGNGRLRFTAPAVAYLRGLPERHGCHVDDEDRIRLGGESYRLVRETRCTVEARPEGRMG</sequence>
<evidence type="ECO:0000313" key="1">
    <source>
        <dbReference type="EMBL" id="MET8433310.1"/>
    </source>
</evidence>
<gene>
    <name evidence="1" type="ORF">ABZV61_10965</name>
</gene>
<protein>
    <submittedName>
        <fullName evidence="1">Uncharacterized protein</fullName>
    </submittedName>
</protein>
<name>A0ABV2U644_9ACTN</name>
<reference evidence="1 2" key="1">
    <citation type="submission" date="2024-06" db="EMBL/GenBank/DDBJ databases">
        <title>The Natural Products Discovery Center: Release of the First 8490 Sequenced Strains for Exploring Actinobacteria Biosynthetic Diversity.</title>
        <authorList>
            <person name="Kalkreuter E."/>
            <person name="Kautsar S.A."/>
            <person name="Yang D."/>
            <person name="Bader C.D."/>
            <person name="Teijaro C.N."/>
            <person name="Fluegel L."/>
            <person name="Davis C.M."/>
            <person name="Simpson J.R."/>
            <person name="Lauterbach L."/>
            <person name="Steele A.D."/>
            <person name="Gui C."/>
            <person name="Meng S."/>
            <person name="Li G."/>
            <person name="Viehrig K."/>
            <person name="Ye F."/>
            <person name="Su P."/>
            <person name="Kiefer A.F."/>
            <person name="Nichols A."/>
            <person name="Cepeda A.J."/>
            <person name="Yan W."/>
            <person name="Fan B."/>
            <person name="Jiang Y."/>
            <person name="Adhikari A."/>
            <person name="Zheng C.-J."/>
            <person name="Schuster L."/>
            <person name="Cowan T.M."/>
            <person name="Smanski M.J."/>
            <person name="Chevrette M.G."/>
            <person name="De Carvalho L.P.S."/>
            <person name="Shen B."/>
        </authorList>
    </citation>
    <scope>NUCLEOTIDE SEQUENCE [LARGE SCALE GENOMIC DNA]</scope>
    <source>
        <strain evidence="1 2">NPDC005137</strain>
    </source>
</reference>
<dbReference type="Proteomes" id="UP001550044">
    <property type="component" value="Unassembled WGS sequence"/>
</dbReference>
<proteinExistence type="predicted"/>